<dbReference type="Proteomes" id="UP000283975">
    <property type="component" value="Unassembled WGS sequence"/>
</dbReference>
<dbReference type="AlphaFoldDB" id="A0A412YZ61"/>
<dbReference type="InterPro" id="IPR027417">
    <property type="entry name" value="P-loop_NTPase"/>
</dbReference>
<proteinExistence type="predicted"/>
<dbReference type="KEGG" id="cbol:CGC65_08170"/>
<evidence type="ECO:0000313" key="5">
    <source>
        <dbReference type="EMBL" id="RGV72943.1"/>
    </source>
</evidence>
<organism evidence="5 8">
    <name type="scientific">Enterocloster bolteae</name>
    <dbReference type="NCBI Taxonomy" id="208479"/>
    <lineage>
        <taxon>Bacteria</taxon>
        <taxon>Bacillati</taxon>
        <taxon>Bacillota</taxon>
        <taxon>Clostridia</taxon>
        <taxon>Lachnospirales</taxon>
        <taxon>Lachnospiraceae</taxon>
        <taxon>Enterocloster</taxon>
    </lineage>
</organism>
<dbReference type="InterPro" id="IPR003593">
    <property type="entry name" value="AAA+_ATPase"/>
</dbReference>
<dbReference type="Pfam" id="PF12399">
    <property type="entry name" value="BCA_ABC_TP_C"/>
    <property type="match status" value="1"/>
</dbReference>
<dbReference type="Gene3D" id="3.40.50.300">
    <property type="entry name" value="P-loop containing nucleotide triphosphate hydrolases"/>
    <property type="match status" value="1"/>
</dbReference>
<dbReference type="InterPro" id="IPR051120">
    <property type="entry name" value="ABC_AA/LPS_Transport"/>
</dbReference>
<dbReference type="PROSITE" id="PS50893">
    <property type="entry name" value="ABC_TRANSPORTER_2"/>
    <property type="match status" value="1"/>
</dbReference>
<evidence type="ECO:0000256" key="3">
    <source>
        <dbReference type="ARBA" id="ARBA00022840"/>
    </source>
</evidence>
<comment type="caution">
    <text evidence="5">The sequence shown here is derived from an EMBL/GenBank/DDBJ whole genome shotgun (WGS) entry which is preliminary data.</text>
</comment>
<keyword evidence="1" id="KW-0813">Transport</keyword>
<dbReference type="PROSITE" id="PS00211">
    <property type="entry name" value="ABC_TRANSPORTER_1"/>
    <property type="match status" value="1"/>
</dbReference>
<dbReference type="EMBL" id="QSHZ01000017">
    <property type="protein sequence ID" value="RHC55051.1"/>
    <property type="molecule type" value="Genomic_DNA"/>
</dbReference>
<dbReference type="GO" id="GO:0005886">
    <property type="term" value="C:plasma membrane"/>
    <property type="evidence" value="ECO:0007669"/>
    <property type="project" value="TreeGrafter"/>
</dbReference>
<evidence type="ECO:0000313" key="6">
    <source>
        <dbReference type="EMBL" id="RHC55051.1"/>
    </source>
</evidence>
<dbReference type="PANTHER" id="PTHR45772">
    <property type="entry name" value="CONSERVED COMPONENT OF ABC TRANSPORTER FOR NATURAL AMINO ACIDS-RELATED"/>
    <property type="match status" value="1"/>
</dbReference>
<sequence length="254" mass="27598">MPDTLKEEQAVLRLDNVSKNFGGVVAASDICIQLFRGEVFGLIGPNGAGKTTLLNLITGIYMADGGDIYLDGGKITRFATHRRAKMGIARTFQHPRLLNRCDIRTNIFMGVDLAARRRGKNKNVEQELAQLLACAGLDGVDLTDQVDQLAYGQQKMLEIVRAILCEPVVLLLDEPAAGLNHKEMDYIVALIDKAVEKKIAVLLIEHAMDLVMSVCDRITVLNFGCQIATGTPKEIQMNEAVITAYLGGGGSAEN</sequence>
<dbReference type="EMBL" id="QRZM01000012">
    <property type="protein sequence ID" value="RGV72943.1"/>
    <property type="molecule type" value="Genomic_DNA"/>
</dbReference>
<accession>A0A412YZ61</accession>
<dbReference type="CDD" id="cd03219">
    <property type="entry name" value="ABC_Mj1267_LivG_branched"/>
    <property type="match status" value="1"/>
</dbReference>
<dbReference type="InterPro" id="IPR032823">
    <property type="entry name" value="BCA_ABC_TP_C"/>
</dbReference>
<dbReference type="InterPro" id="IPR017871">
    <property type="entry name" value="ABC_transporter-like_CS"/>
</dbReference>
<dbReference type="GeneID" id="23116873"/>
<dbReference type="SMART" id="SM00382">
    <property type="entry name" value="AAA"/>
    <property type="match status" value="1"/>
</dbReference>
<evidence type="ECO:0000313" key="7">
    <source>
        <dbReference type="Proteomes" id="UP000283975"/>
    </source>
</evidence>
<dbReference type="PANTHER" id="PTHR45772:SF9">
    <property type="entry name" value="CONSERVED COMPONENT OF ABC TRANSPORTER FOR NATURAL AMINO ACIDS"/>
    <property type="match status" value="1"/>
</dbReference>
<feature type="domain" description="ABC transporter" evidence="4">
    <location>
        <begin position="12"/>
        <end position="248"/>
    </location>
</feature>
<evidence type="ECO:0000313" key="8">
    <source>
        <dbReference type="Proteomes" id="UP000284543"/>
    </source>
</evidence>
<dbReference type="SUPFAM" id="SSF52540">
    <property type="entry name" value="P-loop containing nucleoside triphosphate hydrolases"/>
    <property type="match status" value="1"/>
</dbReference>
<gene>
    <name evidence="6" type="ORF">DW839_16745</name>
    <name evidence="5" type="ORF">DWW02_23250</name>
</gene>
<dbReference type="Pfam" id="PF00005">
    <property type="entry name" value="ABC_tran"/>
    <property type="match status" value="1"/>
</dbReference>
<keyword evidence="3 5" id="KW-0067">ATP-binding</keyword>
<dbReference type="InterPro" id="IPR003439">
    <property type="entry name" value="ABC_transporter-like_ATP-bd"/>
</dbReference>
<reference evidence="7 8" key="1">
    <citation type="submission" date="2018-08" db="EMBL/GenBank/DDBJ databases">
        <title>A genome reference for cultivated species of the human gut microbiota.</title>
        <authorList>
            <person name="Zou Y."/>
            <person name="Xue W."/>
            <person name="Luo G."/>
        </authorList>
    </citation>
    <scope>NUCLEOTIDE SEQUENCE [LARGE SCALE GENOMIC DNA]</scope>
    <source>
        <strain evidence="5 8">AF14-18</strain>
        <strain evidence="6 7">AM35-14</strain>
    </source>
</reference>
<dbReference type="RefSeq" id="WP_002569889.1">
    <property type="nucleotide sequence ID" value="NZ_BAABXO010000001.1"/>
</dbReference>
<name>A0A412YZ61_9FIRM</name>
<evidence type="ECO:0000259" key="4">
    <source>
        <dbReference type="PROSITE" id="PS50893"/>
    </source>
</evidence>
<dbReference type="Proteomes" id="UP000284543">
    <property type="component" value="Unassembled WGS sequence"/>
</dbReference>
<evidence type="ECO:0000256" key="2">
    <source>
        <dbReference type="ARBA" id="ARBA00022741"/>
    </source>
</evidence>
<keyword evidence="2" id="KW-0547">Nucleotide-binding</keyword>
<dbReference type="GO" id="GO:0005524">
    <property type="term" value="F:ATP binding"/>
    <property type="evidence" value="ECO:0007669"/>
    <property type="project" value="UniProtKB-KW"/>
</dbReference>
<dbReference type="GO" id="GO:0016887">
    <property type="term" value="F:ATP hydrolysis activity"/>
    <property type="evidence" value="ECO:0007669"/>
    <property type="project" value="InterPro"/>
</dbReference>
<evidence type="ECO:0000256" key="1">
    <source>
        <dbReference type="ARBA" id="ARBA00022448"/>
    </source>
</evidence>
<protein>
    <submittedName>
        <fullName evidence="5">ABC transporter ATP-binding protein</fullName>
    </submittedName>
</protein>